<evidence type="ECO:0000256" key="11">
    <source>
        <dbReference type="HAMAP-Rule" id="MF_00415"/>
    </source>
</evidence>
<keyword evidence="5 11" id="KW-0732">Signal</keyword>
<reference evidence="13" key="1">
    <citation type="submission" date="2022-08" db="EMBL/GenBank/DDBJ databases">
        <title>Catabolic pathway analysis in culturable SAR92 clade bacteria reveals their overlooked roles in DMSP degradation in coastal seas.</title>
        <authorList>
            <person name="He X."/>
            <person name="Zhang X."/>
            <person name="Zhang Y."/>
        </authorList>
    </citation>
    <scope>NUCLEOTIDE SEQUENCE</scope>
    <source>
        <strain evidence="13">H455</strain>
    </source>
</reference>
<accession>A0ABY5TMN6</accession>
<gene>
    <name evidence="11" type="primary">flgH</name>
    <name evidence="13" type="ORF">NYF23_00610</name>
</gene>
<keyword evidence="13" id="KW-0969">Cilium</keyword>
<feature type="signal peptide" evidence="12">
    <location>
        <begin position="1"/>
        <end position="22"/>
    </location>
</feature>
<evidence type="ECO:0000256" key="12">
    <source>
        <dbReference type="SAM" id="SignalP"/>
    </source>
</evidence>
<keyword evidence="8 11" id="KW-0975">Bacterial flagellum</keyword>
<dbReference type="HAMAP" id="MF_00415">
    <property type="entry name" value="FlgH"/>
    <property type="match status" value="1"/>
</dbReference>
<comment type="subunit">
    <text evidence="4 11">The basal body constitutes a major portion of the flagellar organelle and consists of four rings (L,P,S, and M) mounted on a central rod.</text>
</comment>
<evidence type="ECO:0000313" key="13">
    <source>
        <dbReference type="EMBL" id="UVW35122.1"/>
    </source>
</evidence>
<evidence type="ECO:0000256" key="9">
    <source>
        <dbReference type="ARBA" id="ARBA00023237"/>
    </source>
</evidence>
<evidence type="ECO:0000256" key="10">
    <source>
        <dbReference type="ARBA" id="ARBA00023288"/>
    </source>
</evidence>
<evidence type="ECO:0000256" key="3">
    <source>
        <dbReference type="ARBA" id="ARBA00006929"/>
    </source>
</evidence>
<evidence type="ECO:0000313" key="14">
    <source>
        <dbReference type="Proteomes" id="UP001059934"/>
    </source>
</evidence>
<evidence type="ECO:0000256" key="1">
    <source>
        <dbReference type="ARBA" id="ARBA00002591"/>
    </source>
</evidence>
<keyword evidence="13" id="KW-0966">Cell projection</keyword>
<dbReference type="PRINTS" id="PR01008">
    <property type="entry name" value="FLGLRINGFLGH"/>
</dbReference>
<comment type="subcellular location">
    <subcellularLocation>
        <location evidence="11">Cell outer membrane</location>
        <topology evidence="11">Lipid-anchor</topology>
    </subcellularLocation>
    <subcellularLocation>
        <location evidence="11">Bacterial flagellum basal body</location>
    </subcellularLocation>
    <subcellularLocation>
        <location evidence="2">Membrane</location>
        <topology evidence="2">Lipid-anchor</topology>
    </subcellularLocation>
</comment>
<keyword evidence="13" id="KW-0282">Flagellum</keyword>
<dbReference type="Pfam" id="PF02107">
    <property type="entry name" value="FlgH"/>
    <property type="match status" value="1"/>
</dbReference>
<dbReference type="PROSITE" id="PS51257">
    <property type="entry name" value="PROKAR_LIPOPROTEIN"/>
    <property type="match status" value="1"/>
</dbReference>
<feature type="chain" id="PRO_5047351271" description="Flagellar L-ring protein" evidence="12">
    <location>
        <begin position="23"/>
        <end position="232"/>
    </location>
</feature>
<dbReference type="InterPro" id="IPR000527">
    <property type="entry name" value="Flag_Lring"/>
</dbReference>
<organism evidence="13 14">
    <name type="scientific">SAR92 clade bacterium H455</name>
    <dbReference type="NCBI Taxonomy" id="2974818"/>
    <lineage>
        <taxon>Bacteria</taxon>
        <taxon>Pseudomonadati</taxon>
        <taxon>Pseudomonadota</taxon>
        <taxon>Gammaproteobacteria</taxon>
        <taxon>Cellvibrionales</taxon>
        <taxon>Porticoccaceae</taxon>
        <taxon>SAR92 clade</taxon>
    </lineage>
</organism>
<keyword evidence="14" id="KW-1185">Reference proteome</keyword>
<evidence type="ECO:0000256" key="8">
    <source>
        <dbReference type="ARBA" id="ARBA00023143"/>
    </source>
</evidence>
<proteinExistence type="inferred from homology"/>
<evidence type="ECO:0000256" key="4">
    <source>
        <dbReference type="ARBA" id="ARBA00011439"/>
    </source>
</evidence>
<evidence type="ECO:0000256" key="6">
    <source>
        <dbReference type="ARBA" id="ARBA00023136"/>
    </source>
</evidence>
<evidence type="ECO:0000256" key="2">
    <source>
        <dbReference type="ARBA" id="ARBA00004635"/>
    </source>
</evidence>
<dbReference type="PANTHER" id="PTHR34933:SF1">
    <property type="entry name" value="FLAGELLAR L-RING PROTEIN"/>
    <property type="match status" value="1"/>
</dbReference>
<keyword evidence="10 11" id="KW-0449">Lipoprotein</keyword>
<comment type="function">
    <text evidence="1 11">Assembles around the rod to form the L-ring and probably protects the motor/basal body from shearing forces during rotation.</text>
</comment>
<comment type="similarity">
    <text evidence="3 11">Belongs to the FlgH family.</text>
</comment>
<evidence type="ECO:0000256" key="7">
    <source>
        <dbReference type="ARBA" id="ARBA00023139"/>
    </source>
</evidence>
<dbReference type="EMBL" id="CP103416">
    <property type="protein sequence ID" value="UVW35122.1"/>
    <property type="molecule type" value="Genomic_DNA"/>
</dbReference>
<name>A0ABY5TMN6_9GAMM</name>
<sequence length="232" mass="24104">MNLLRAMAISATATLMGACATAPNLMPTAEFAPVQPAPGAPKTEATGAIFNNGMGLFGDLRSYQGGDLKVGDLVTVLLSETTQASRSSDISTSRAATNNVVTQAQKDSVLDKIGRGTGFFSDFKLDGGTVTSDGTGTADQAASLTGSISAMVVEVLSNGNLVILGEKQLALTEGSEFIRVKGIIRPADIQPDNTVLSRRIANAQISYRGTGDLAKASKPGWGTGLIFKFWPF</sequence>
<evidence type="ECO:0000256" key="5">
    <source>
        <dbReference type="ARBA" id="ARBA00022729"/>
    </source>
</evidence>
<dbReference type="Proteomes" id="UP001059934">
    <property type="component" value="Chromosome"/>
</dbReference>
<keyword evidence="9 11" id="KW-0998">Cell outer membrane</keyword>
<dbReference type="PANTHER" id="PTHR34933">
    <property type="entry name" value="FLAGELLAR L-RING PROTEIN"/>
    <property type="match status" value="1"/>
</dbReference>
<keyword evidence="7" id="KW-0564">Palmitate</keyword>
<keyword evidence="6 11" id="KW-0472">Membrane</keyword>
<protein>
    <recommendedName>
        <fullName evidence="11">Flagellar L-ring protein</fullName>
    </recommendedName>
    <alternativeName>
        <fullName evidence="11">Basal body L-ring protein</fullName>
    </alternativeName>
</protein>